<dbReference type="OrthoDB" id="1305110at2759"/>
<evidence type="ECO:0000256" key="1">
    <source>
        <dbReference type="SAM" id="MobiDB-lite"/>
    </source>
</evidence>
<feature type="compositionally biased region" description="Basic and acidic residues" evidence="1">
    <location>
        <begin position="7"/>
        <end position="31"/>
    </location>
</feature>
<dbReference type="SUPFAM" id="SSF52058">
    <property type="entry name" value="L domain-like"/>
    <property type="match status" value="1"/>
</dbReference>
<dbReference type="Gene3D" id="3.80.10.10">
    <property type="entry name" value="Ribonuclease Inhibitor"/>
    <property type="match status" value="1"/>
</dbReference>
<reference evidence="2 3" key="1">
    <citation type="journal article" date="2017" name="Genome Biol.">
        <title>New reference genome sequences of hot pepper reveal the massive evolution of plant disease-resistance genes by retroduplication.</title>
        <authorList>
            <person name="Kim S."/>
            <person name="Park J."/>
            <person name="Yeom S.I."/>
            <person name="Kim Y.M."/>
            <person name="Seo E."/>
            <person name="Kim K.T."/>
            <person name="Kim M.S."/>
            <person name="Lee J.M."/>
            <person name="Cheong K."/>
            <person name="Shin H.S."/>
            <person name="Kim S.B."/>
            <person name="Han K."/>
            <person name="Lee J."/>
            <person name="Park M."/>
            <person name="Lee H.A."/>
            <person name="Lee H.Y."/>
            <person name="Lee Y."/>
            <person name="Oh S."/>
            <person name="Lee J.H."/>
            <person name="Choi E."/>
            <person name="Choi E."/>
            <person name="Lee S.E."/>
            <person name="Jeon J."/>
            <person name="Kim H."/>
            <person name="Choi G."/>
            <person name="Song H."/>
            <person name="Lee J."/>
            <person name="Lee S.C."/>
            <person name="Kwon J.K."/>
            <person name="Lee H.Y."/>
            <person name="Koo N."/>
            <person name="Hong Y."/>
            <person name="Kim R.W."/>
            <person name="Kang W.H."/>
            <person name="Huh J.H."/>
            <person name="Kang B.C."/>
            <person name="Yang T.J."/>
            <person name="Lee Y.H."/>
            <person name="Bennetzen J.L."/>
            <person name="Choi D."/>
        </authorList>
    </citation>
    <scope>NUCLEOTIDE SEQUENCE [LARGE SCALE GENOMIC DNA]</scope>
    <source>
        <strain evidence="3">cv. PBC81</strain>
    </source>
</reference>
<sequence length="117" mass="12936">MASKEGNAIRRRAEEMGEAFRRSAEKEGSSRTELDSFIGLFYDGSTSRTVSSDAYTYWYGVICVDGWVNRSNITNANNIGTLFPFSSLPFLEYVDISMNQLSGTIPPEIGKLTSCPS</sequence>
<proteinExistence type="predicted"/>
<dbReference type="AlphaFoldDB" id="A0A2G2WRI8"/>
<feature type="region of interest" description="Disordered" evidence="1">
    <location>
        <begin position="1"/>
        <end position="31"/>
    </location>
</feature>
<evidence type="ECO:0000313" key="2">
    <source>
        <dbReference type="EMBL" id="PHT47865.1"/>
    </source>
</evidence>
<name>A0A2G2WRI8_CAPBA</name>
<dbReference type="InterPro" id="IPR032675">
    <property type="entry name" value="LRR_dom_sf"/>
</dbReference>
<dbReference type="Proteomes" id="UP000224567">
    <property type="component" value="Unassembled WGS sequence"/>
</dbReference>
<evidence type="ECO:0000313" key="3">
    <source>
        <dbReference type="Proteomes" id="UP000224567"/>
    </source>
</evidence>
<organism evidence="2 3">
    <name type="scientific">Capsicum baccatum</name>
    <name type="common">Peruvian pepper</name>
    <dbReference type="NCBI Taxonomy" id="33114"/>
    <lineage>
        <taxon>Eukaryota</taxon>
        <taxon>Viridiplantae</taxon>
        <taxon>Streptophyta</taxon>
        <taxon>Embryophyta</taxon>
        <taxon>Tracheophyta</taxon>
        <taxon>Spermatophyta</taxon>
        <taxon>Magnoliopsida</taxon>
        <taxon>eudicotyledons</taxon>
        <taxon>Gunneridae</taxon>
        <taxon>Pentapetalae</taxon>
        <taxon>asterids</taxon>
        <taxon>lamiids</taxon>
        <taxon>Solanales</taxon>
        <taxon>Solanaceae</taxon>
        <taxon>Solanoideae</taxon>
        <taxon>Capsiceae</taxon>
        <taxon>Capsicum</taxon>
    </lineage>
</organism>
<reference evidence="3" key="2">
    <citation type="journal article" date="2017" name="J. Anim. Genet.">
        <title>Multiple reference genome sequences of hot pepper reveal the massive evolution of plant disease resistance genes by retroduplication.</title>
        <authorList>
            <person name="Kim S."/>
            <person name="Park J."/>
            <person name="Yeom S.-I."/>
            <person name="Kim Y.-M."/>
            <person name="Seo E."/>
            <person name="Kim K.-T."/>
            <person name="Kim M.-S."/>
            <person name="Lee J.M."/>
            <person name="Cheong K."/>
            <person name="Shin H.-S."/>
            <person name="Kim S.-B."/>
            <person name="Han K."/>
            <person name="Lee J."/>
            <person name="Park M."/>
            <person name="Lee H.-A."/>
            <person name="Lee H.-Y."/>
            <person name="Lee Y."/>
            <person name="Oh S."/>
            <person name="Lee J.H."/>
            <person name="Choi E."/>
            <person name="Choi E."/>
            <person name="Lee S.E."/>
            <person name="Jeon J."/>
            <person name="Kim H."/>
            <person name="Choi G."/>
            <person name="Song H."/>
            <person name="Lee J."/>
            <person name="Lee S.-C."/>
            <person name="Kwon J.-K."/>
            <person name="Lee H.-Y."/>
            <person name="Koo N."/>
            <person name="Hong Y."/>
            <person name="Kim R.W."/>
            <person name="Kang W.-H."/>
            <person name="Huh J.H."/>
            <person name="Kang B.-C."/>
            <person name="Yang T.-J."/>
            <person name="Lee Y.-H."/>
            <person name="Bennetzen J.L."/>
            <person name="Choi D."/>
        </authorList>
    </citation>
    <scope>NUCLEOTIDE SEQUENCE [LARGE SCALE GENOMIC DNA]</scope>
    <source>
        <strain evidence="3">cv. PBC81</strain>
    </source>
</reference>
<gene>
    <name evidence="2" type="ORF">CQW23_12073</name>
</gene>
<dbReference type="EMBL" id="MLFT02000005">
    <property type="protein sequence ID" value="PHT47865.1"/>
    <property type="molecule type" value="Genomic_DNA"/>
</dbReference>
<keyword evidence="3" id="KW-1185">Reference proteome</keyword>
<protein>
    <submittedName>
        <fullName evidence="2">Uncharacterized protein</fullName>
    </submittedName>
</protein>
<comment type="caution">
    <text evidence="2">The sequence shown here is derived from an EMBL/GenBank/DDBJ whole genome shotgun (WGS) entry which is preliminary data.</text>
</comment>
<accession>A0A2G2WRI8</accession>